<feature type="domain" description="Pyrroline-5-carboxylate reductase dimerisation" evidence="8">
    <location>
        <begin position="187"/>
        <end position="292"/>
    </location>
</feature>
<evidence type="ECO:0000256" key="3">
    <source>
        <dbReference type="ARBA" id="ARBA00023002"/>
    </source>
</evidence>
<comment type="catalytic activity">
    <reaction evidence="4">
        <text>L-proline + NADP(+) = (S)-1-pyrroline-5-carboxylate + NADPH + 2 H(+)</text>
        <dbReference type="Rhea" id="RHEA:14109"/>
        <dbReference type="ChEBI" id="CHEBI:15378"/>
        <dbReference type="ChEBI" id="CHEBI:17388"/>
        <dbReference type="ChEBI" id="CHEBI:57783"/>
        <dbReference type="ChEBI" id="CHEBI:58349"/>
        <dbReference type="ChEBI" id="CHEBI:60039"/>
        <dbReference type="EC" id="1.5.1.2"/>
    </reaction>
</comment>
<dbReference type="Gene3D" id="1.10.3730.10">
    <property type="entry name" value="ProC C-terminal domain-like"/>
    <property type="match status" value="1"/>
</dbReference>
<dbReference type="Pfam" id="PF03807">
    <property type="entry name" value="F420_oxidored"/>
    <property type="match status" value="1"/>
</dbReference>
<dbReference type="InterPro" id="IPR000304">
    <property type="entry name" value="Pyrroline-COOH_reductase"/>
</dbReference>
<evidence type="ECO:0000313" key="9">
    <source>
        <dbReference type="EMBL" id="TWA72949.1"/>
    </source>
</evidence>
<comment type="similarity">
    <text evidence="1 4">Belongs to the pyrroline-5-carboxylate reductase family.</text>
</comment>
<dbReference type="Gene3D" id="3.40.50.720">
    <property type="entry name" value="NAD(P)-binding Rossmann-like Domain"/>
    <property type="match status" value="1"/>
</dbReference>
<feature type="binding site" evidence="6">
    <location>
        <begin position="30"/>
        <end position="35"/>
    </location>
    <ligand>
        <name>NADP(+)</name>
        <dbReference type="ChEBI" id="CHEBI:58349"/>
    </ligand>
</feature>
<keyword evidence="4" id="KW-0641">Proline biosynthesis</keyword>
<evidence type="ECO:0000259" key="8">
    <source>
        <dbReference type="Pfam" id="PF14748"/>
    </source>
</evidence>
<dbReference type="UniPathway" id="UPA00098">
    <property type="reaction ID" value="UER00361"/>
</dbReference>
<dbReference type="AlphaFoldDB" id="A0A560BKA6"/>
<dbReference type="SUPFAM" id="SSF51735">
    <property type="entry name" value="NAD(P)-binding Rossmann-fold domains"/>
    <property type="match status" value="1"/>
</dbReference>
<evidence type="ECO:0000256" key="2">
    <source>
        <dbReference type="ARBA" id="ARBA00022857"/>
    </source>
</evidence>
<dbReference type="InterPro" id="IPR008927">
    <property type="entry name" value="6-PGluconate_DH-like_C_sf"/>
</dbReference>
<dbReference type="GO" id="GO:0005737">
    <property type="term" value="C:cytoplasm"/>
    <property type="evidence" value="ECO:0007669"/>
    <property type="project" value="UniProtKB-SubCell"/>
</dbReference>
<dbReference type="InterPro" id="IPR036291">
    <property type="entry name" value="NAD(P)-bd_dom_sf"/>
</dbReference>
<proteinExistence type="inferred from homology"/>
<dbReference type="InterPro" id="IPR028939">
    <property type="entry name" value="P5C_Rdtase_cat_N"/>
</dbReference>
<dbReference type="PANTHER" id="PTHR11645:SF0">
    <property type="entry name" value="PYRROLINE-5-CARBOXYLATE REDUCTASE 3"/>
    <property type="match status" value="1"/>
</dbReference>
<dbReference type="HAMAP" id="MF_01925">
    <property type="entry name" value="P5C_reductase"/>
    <property type="match status" value="1"/>
</dbReference>
<dbReference type="GO" id="GO:0055129">
    <property type="term" value="P:L-proline biosynthetic process"/>
    <property type="evidence" value="ECO:0007669"/>
    <property type="project" value="UniProtKB-UniRule"/>
</dbReference>
<dbReference type="Proteomes" id="UP000316083">
    <property type="component" value="Unassembled WGS sequence"/>
</dbReference>
<protein>
    <recommendedName>
        <fullName evidence="4 5">Pyrroline-5-carboxylate reductase</fullName>
        <shortName evidence="4">P5C reductase</shortName>
        <shortName evidence="4">P5CR</shortName>
        <ecNumber evidence="4 5">1.5.1.2</ecNumber>
    </recommendedName>
    <alternativeName>
        <fullName evidence="4">PCA reductase</fullName>
    </alternativeName>
</protein>
<dbReference type="NCBIfam" id="TIGR00112">
    <property type="entry name" value="proC"/>
    <property type="match status" value="1"/>
</dbReference>
<dbReference type="PANTHER" id="PTHR11645">
    <property type="entry name" value="PYRROLINE-5-CARBOXYLATE REDUCTASE"/>
    <property type="match status" value="1"/>
</dbReference>
<dbReference type="Pfam" id="PF14748">
    <property type="entry name" value="P5CR_dimer"/>
    <property type="match status" value="1"/>
</dbReference>
<comment type="pathway">
    <text evidence="4">Amino-acid biosynthesis; L-proline biosynthesis; L-proline from L-glutamate 5-semialdehyde: step 1/1.</text>
</comment>
<dbReference type="RefSeq" id="WP_247883062.1">
    <property type="nucleotide sequence ID" value="NZ_VITF01000002.1"/>
</dbReference>
<dbReference type="PIRSF" id="PIRSF000193">
    <property type="entry name" value="Pyrrol-5-carb_rd"/>
    <property type="match status" value="1"/>
</dbReference>
<name>A0A560BKA6_AZOBR</name>
<accession>A0A560BKA6</accession>
<sequence length="299" mass="29197">MTIDIGPKAAGPNATDGAGSAPGGGTILLLGAGRMGGAMLRGWLAQGVPASAIAVADPSPAPDLVELAARTGVRVNPADGAAVDTAPVDTLVVAVKPQMVESAAAGVQAALAPHTLVLSIMAGKTLADLRRLFPAAGSVVRAMPNLPAAVGRGATVAVAEAGCPADRKARAASLLTAVGSLEWLADEALVDAATALSGSGPAYVFYLVECLTRAGVEVGLPAEVSERLARATVEGAGALMGATGQPAAELRAGVTSPGGTTAAGLSKLMADDHLQSLLNATLRAAAQRAAELGGTGPKA</sequence>
<reference evidence="9 10" key="1">
    <citation type="submission" date="2019-06" db="EMBL/GenBank/DDBJ databases">
        <title>Genomic Encyclopedia of Type Strains, Phase IV (KMG-V): Genome sequencing to study the core and pangenomes of soil and plant-associated prokaryotes.</title>
        <authorList>
            <person name="Whitman W."/>
        </authorList>
    </citation>
    <scope>NUCLEOTIDE SEQUENCE [LARGE SCALE GENOMIC DNA]</scope>
    <source>
        <strain evidence="9 10">BR 11796</strain>
    </source>
</reference>
<comment type="function">
    <text evidence="4">Catalyzes the reduction of 1-pyrroline-5-carboxylate (PCA) to L-proline.</text>
</comment>
<comment type="catalytic activity">
    <reaction evidence="4">
        <text>L-proline + NAD(+) = (S)-1-pyrroline-5-carboxylate + NADH + 2 H(+)</text>
        <dbReference type="Rhea" id="RHEA:14105"/>
        <dbReference type="ChEBI" id="CHEBI:15378"/>
        <dbReference type="ChEBI" id="CHEBI:17388"/>
        <dbReference type="ChEBI" id="CHEBI:57540"/>
        <dbReference type="ChEBI" id="CHEBI:57945"/>
        <dbReference type="ChEBI" id="CHEBI:60039"/>
        <dbReference type="EC" id="1.5.1.2"/>
    </reaction>
</comment>
<dbReference type="GO" id="GO:0004735">
    <property type="term" value="F:pyrroline-5-carboxylate reductase activity"/>
    <property type="evidence" value="ECO:0007669"/>
    <property type="project" value="UniProtKB-UniRule"/>
</dbReference>
<keyword evidence="4" id="KW-0963">Cytoplasm</keyword>
<gene>
    <name evidence="4" type="primary">proC</name>
    <name evidence="9" type="ORF">FBZ82_102551</name>
</gene>
<keyword evidence="3 4" id="KW-0560">Oxidoreductase</keyword>
<evidence type="ECO:0000256" key="5">
    <source>
        <dbReference type="NCBIfam" id="TIGR00112"/>
    </source>
</evidence>
<evidence type="ECO:0000259" key="7">
    <source>
        <dbReference type="Pfam" id="PF03807"/>
    </source>
</evidence>
<comment type="caution">
    <text evidence="9">The sequence shown here is derived from an EMBL/GenBank/DDBJ whole genome shotgun (WGS) entry which is preliminary data.</text>
</comment>
<dbReference type="FunFam" id="1.10.3730.10:FF:000001">
    <property type="entry name" value="Pyrroline-5-carboxylate reductase"/>
    <property type="match status" value="1"/>
</dbReference>
<evidence type="ECO:0000313" key="10">
    <source>
        <dbReference type="Proteomes" id="UP000316083"/>
    </source>
</evidence>
<evidence type="ECO:0000256" key="1">
    <source>
        <dbReference type="ARBA" id="ARBA00005525"/>
    </source>
</evidence>
<organism evidence="9 10">
    <name type="scientific">Azospirillum brasilense</name>
    <dbReference type="NCBI Taxonomy" id="192"/>
    <lineage>
        <taxon>Bacteria</taxon>
        <taxon>Pseudomonadati</taxon>
        <taxon>Pseudomonadota</taxon>
        <taxon>Alphaproteobacteria</taxon>
        <taxon>Rhodospirillales</taxon>
        <taxon>Azospirillaceae</taxon>
        <taxon>Azospirillum</taxon>
    </lineage>
</organism>
<dbReference type="EMBL" id="VITF01000002">
    <property type="protein sequence ID" value="TWA72949.1"/>
    <property type="molecule type" value="Genomic_DNA"/>
</dbReference>
<feature type="domain" description="Pyrroline-5-carboxylate reductase catalytic N-terminal" evidence="7">
    <location>
        <begin position="27"/>
        <end position="123"/>
    </location>
</feature>
<keyword evidence="4" id="KW-0028">Amino-acid biosynthesis</keyword>
<feature type="binding site" evidence="6">
    <location>
        <begin position="94"/>
        <end position="97"/>
    </location>
    <ligand>
        <name>NADP(+)</name>
        <dbReference type="ChEBI" id="CHEBI:58349"/>
    </ligand>
</feature>
<keyword evidence="2 4" id="KW-0521">NADP</keyword>
<evidence type="ECO:0000256" key="6">
    <source>
        <dbReference type="PIRSR" id="PIRSR000193-1"/>
    </source>
</evidence>
<evidence type="ECO:0000256" key="4">
    <source>
        <dbReference type="HAMAP-Rule" id="MF_01925"/>
    </source>
</evidence>
<comment type="subcellular location">
    <subcellularLocation>
        <location evidence="4">Cytoplasm</location>
    </subcellularLocation>
</comment>
<dbReference type="SUPFAM" id="SSF48179">
    <property type="entry name" value="6-phosphogluconate dehydrogenase C-terminal domain-like"/>
    <property type="match status" value="1"/>
</dbReference>
<dbReference type="InterPro" id="IPR029036">
    <property type="entry name" value="P5CR_dimer"/>
</dbReference>
<dbReference type="EC" id="1.5.1.2" evidence="4 5"/>